<feature type="region of interest" description="Disordered" evidence="1">
    <location>
        <begin position="71"/>
        <end position="144"/>
    </location>
</feature>
<evidence type="ECO:0000313" key="3">
    <source>
        <dbReference type="Proteomes" id="UP001066276"/>
    </source>
</evidence>
<gene>
    <name evidence="2" type="ORF">NDU88_005862</name>
</gene>
<organism evidence="2 3">
    <name type="scientific">Pleurodeles waltl</name>
    <name type="common">Iberian ribbed newt</name>
    <dbReference type="NCBI Taxonomy" id="8319"/>
    <lineage>
        <taxon>Eukaryota</taxon>
        <taxon>Metazoa</taxon>
        <taxon>Chordata</taxon>
        <taxon>Craniata</taxon>
        <taxon>Vertebrata</taxon>
        <taxon>Euteleostomi</taxon>
        <taxon>Amphibia</taxon>
        <taxon>Batrachia</taxon>
        <taxon>Caudata</taxon>
        <taxon>Salamandroidea</taxon>
        <taxon>Salamandridae</taxon>
        <taxon>Pleurodelinae</taxon>
        <taxon>Pleurodeles</taxon>
    </lineage>
</organism>
<feature type="region of interest" description="Disordered" evidence="1">
    <location>
        <begin position="156"/>
        <end position="221"/>
    </location>
</feature>
<feature type="compositionally biased region" description="Basic and acidic residues" evidence="1">
    <location>
        <begin position="91"/>
        <end position="102"/>
    </location>
</feature>
<keyword evidence="3" id="KW-1185">Reference proteome</keyword>
<evidence type="ECO:0000313" key="2">
    <source>
        <dbReference type="EMBL" id="KAJ1165434.1"/>
    </source>
</evidence>
<dbReference type="Proteomes" id="UP001066276">
    <property type="component" value="Chromosome 4_2"/>
</dbReference>
<accession>A0AAV7SMW3</accession>
<comment type="caution">
    <text evidence="2">The sequence shown here is derived from an EMBL/GenBank/DDBJ whole genome shotgun (WGS) entry which is preliminary data.</text>
</comment>
<dbReference type="AlphaFoldDB" id="A0AAV7SMW3"/>
<reference evidence="2" key="1">
    <citation type="journal article" date="2022" name="bioRxiv">
        <title>Sequencing and chromosome-scale assembly of the giantPleurodeles waltlgenome.</title>
        <authorList>
            <person name="Brown T."/>
            <person name="Elewa A."/>
            <person name="Iarovenko S."/>
            <person name="Subramanian E."/>
            <person name="Araus A.J."/>
            <person name="Petzold A."/>
            <person name="Susuki M."/>
            <person name="Suzuki K.-i.T."/>
            <person name="Hayashi T."/>
            <person name="Toyoda A."/>
            <person name="Oliveira C."/>
            <person name="Osipova E."/>
            <person name="Leigh N.D."/>
            <person name="Simon A."/>
            <person name="Yun M.H."/>
        </authorList>
    </citation>
    <scope>NUCLEOTIDE SEQUENCE</scope>
    <source>
        <strain evidence="2">20211129_DDA</strain>
        <tissue evidence="2">Liver</tissue>
    </source>
</reference>
<sequence length="221" mass="22940">MTPLMFRILAVAYPELDGRLRASQQTQGGEYNIIQRPLRAVKVSGSRTSTSAKKSPGPVVPVTGMWSAPGTRPASVAWSHSTTSPPPVKHQKLDSARWERGKNPASKAAHKCPGRSVDSAVTPPKVGKGQKKLPKSGRSSTAEKTAIIPAAQEATARVTAQEASPIVTGQEATTRVTAQEARPIVTGQDATASHSPAAQEGPASHSPAAQEGPGSHSPAAQ</sequence>
<proteinExistence type="predicted"/>
<evidence type="ECO:0000256" key="1">
    <source>
        <dbReference type="SAM" id="MobiDB-lite"/>
    </source>
</evidence>
<name>A0AAV7SMW3_PLEWA</name>
<dbReference type="EMBL" id="JANPWB010000008">
    <property type="protein sequence ID" value="KAJ1165434.1"/>
    <property type="molecule type" value="Genomic_DNA"/>
</dbReference>
<protein>
    <submittedName>
        <fullName evidence="2">Uncharacterized protein</fullName>
    </submittedName>
</protein>